<dbReference type="CDD" id="cd18186">
    <property type="entry name" value="BTB_POZ_ZBTB_KLHL-like"/>
    <property type="match status" value="1"/>
</dbReference>
<dbReference type="EMBL" id="JBICBT010000468">
    <property type="protein sequence ID" value="KAL3112547.1"/>
    <property type="molecule type" value="Genomic_DNA"/>
</dbReference>
<evidence type="ECO:0000313" key="3">
    <source>
        <dbReference type="Proteomes" id="UP001620626"/>
    </source>
</evidence>
<sequence length="321" mass="36211">MKYASDVFGAMFRFDSQNENASANDPVVEIPDVEPSAFKVLLNFIYGDEFSGLNGENAMAVLYAAENRRQMLGPALFKIRLPLFSQEDFSEKIEEVVGIEQYHSQSKMCGSSDGLLYPLLFPSHQRNLSFGKIVMVIEKVSQFAGKKLGSLRYSEIVLIRGLPWNIVAKINAKNGSTDQKWLEFYLKCAAEINGSERKGETVHIKGLPWKIMARINRSADDEKCLGFYLLCGGPKETSNWSRKCSATLRIGSDNFSDMFDGRVFSNESSFHGFDVGLWFSHLELVGTNKGWYDKKEDKVTVAIDIYLDGEKMEKPYDSIFS</sequence>
<accession>A0ABD2LBE7</accession>
<name>A0ABD2LBE7_9BILA</name>
<keyword evidence="3" id="KW-1185">Reference proteome</keyword>
<organism evidence="2 3">
    <name type="scientific">Heterodera trifolii</name>
    <dbReference type="NCBI Taxonomy" id="157864"/>
    <lineage>
        <taxon>Eukaryota</taxon>
        <taxon>Metazoa</taxon>
        <taxon>Ecdysozoa</taxon>
        <taxon>Nematoda</taxon>
        <taxon>Chromadorea</taxon>
        <taxon>Rhabditida</taxon>
        <taxon>Tylenchina</taxon>
        <taxon>Tylenchomorpha</taxon>
        <taxon>Tylenchoidea</taxon>
        <taxon>Heteroderidae</taxon>
        <taxon>Heteroderinae</taxon>
        <taxon>Heterodera</taxon>
    </lineage>
</organism>
<evidence type="ECO:0000259" key="1">
    <source>
        <dbReference type="PROSITE" id="PS50097"/>
    </source>
</evidence>
<dbReference type="Pfam" id="PF00651">
    <property type="entry name" value="BTB"/>
    <property type="match status" value="1"/>
</dbReference>
<gene>
    <name evidence="2" type="ORF">niasHT_018753</name>
</gene>
<dbReference type="PANTHER" id="PTHR45774:SF3">
    <property type="entry name" value="BTB (POZ) DOMAIN-CONTAINING 2B-RELATED"/>
    <property type="match status" value="1"/>
</dbReference>
<dbReference type="InterPro" id="IPR008974">
    <property type="entry name" value="TRAF-like"/>
</dbReference>
<feature type="domain" description="BTB" evidence="1">
    <location>
        <begin position="1"/>
        <end position="51"/>
    </location>
</feature>
<dbReference type="Gene3D" id="3.30.710.10">
    <property type="entry name" value="Potassium Channel Kv1.1, Chain A"/>
    <property type="match status" value="1"/>
</dbReference>
<reference evidence="2 3" key="1">
    <citation type="submission" date="2024-10" db="EMBL/GenBank/DDBJ databases">
        <authorList>
            <person name="Kim D."/>
        </authorList>
    </citation>
    <scope>NUCLEOTIDE SEQUENCE [LARGE SCALE GENOMIC DNA]</scope>
    <source>
        <strain evidence="2">BH-2024</strain>
    </source>
</reference>
<dbReference type="Proteomes" id="UP001620626">
    <property type="component" value="Unassembled WGS sequence"/>
</dbReference>
<dbReference type="InterPro" id="IPR000210">
    <property type="entry name" value="BTB/POZ_dom"/>
</dbReference>
<dbReference type="PROSITE" id="PS50097">
    <property type="entry name" value="BTB"/>
    <property type="match status" value="1"/>
</dbReference>
<dbReference type="SUPFAM" id="SSF54695">
    <property type="entry name" value="POZ domain"/>
    <property type="match status" value="1"/>
</dbReference>
<dbReference type="PANTHER" id="PTHR45774">
    <property type="entry name" value="BTB/POZ DOMAIN-CONTAINING"/>
    <property type="match status" value="1"/>
</dbReference>
<protein>
    <recommendedName>
        <fullName evidence="1">BTB domain-containing protein</fullName>
    </recommendedName>
</protein>
<dbReference type="AlphaFoldDB" id="A0ABD2LBE7"/>
<comment type="caution">
    <text evidence="2">The sequence shown here is derived from an EMBL/GenBank/DDBJ whole genome shotgun (WGS) entry which is preliminary data.</text>
</comment>
<dbReference type="InterPro" id="IPR011333">
    <property type="entry name" value="SKP1/BTB/POZ_sf"/>
</dbReference>
<proteinExistence type="predicted"/>
<evidence type="ECO:0000313" key="2">
    <source>
        <dbReference type="EMBL" id="KAL3112547.1"/>
    </source>
</evidence>
<dbReference type="Gene3D" id="2.60.210.10">
    <property type="entry name" value="Apoptosis, Tumor Necrosis Factor Receptor Associated Protein 2, Chain A"/>
    <property type="match status" value="1"/>
</dbReference>